<keyword evidence="3" id="KW-1185">Reference proteome</keyword>
<sequence>MSAEKRPTSGQVLPMLQKLEQNLADKEEEDKFTKDVKSTTEEICQAGIERMTDSSLKKQQPWTRSSRNLDYFRMDGSTSAALRERLAEIYNWEHRCPKKFCMSEHPQHPSAEGGIVERSEDSRDRSKRGNRRRMKLARRQKACALARDSWTEKSRRQADEVD</sequence>
<dbReference type="Proteomes" id="UP000838412">
    <property type="component" value="Chromosome 6"/>
</dbReference>
<feature type="compositionally biased region" description="Basic and acidic residues" evidence="1">
    <location>
        <begin position="115"/>
        <end position="124"/>
    </location>
</feature>
<feature type="compositionally biased region" description="Basic residues" evidence="1">
    <location>
        <begin position="125"/>
        <end position="141"/>
    </location>
</feature>
<organism evidence="2 3">
    <name type="scientific">Branchiostoma lanceolatum</name>
    <name type="common">Common lancelet</name>
    <name type="synonym">Amphioxus lanceolatum</name>
    <dbReference type="NCBI Taxonomy" id="7740"/>
    <lineage>
        <taxon>Eukaryota</taxon>
        <taxon>Metazoa</taxon>
        <taxon>Chordata</taxon>
        <taxon>Cephalochordata</taxon>
        <taxon>Leptocardii</taxon>
        <taxon>Amphioxiformes</taxon>
        <taxon>Branchiostomatidae</taxon>
        <taxon>Branchiostoma</taxon>
    </lineage>
</organism>
<dbReference type="EMBL" id="OV696691">
    <property type="protein sequence ID" value="CAH1266698.1"/>
    <property type="molecule type" value="Genomic_DNA"/>
</dbReference>
<feature type="compositionally biased region" description="Basic and acidic residues" evidence="1">
    <location>
        <begin position="149"/>
        <end position="162"/>
    </location>
</feature>
<gene>
    <name evidence="2" type="primary">Hypp3527</name>
    <name evidence="2" type="ORF">BLAG_LOCUS20248</name>
</gene>
<dbReference type="OrthoDB" id="1607513at2759"/>
<accession>A0A8K0A2Q0</accession>
<feature type="region of interest" description="Disordered" evidence="1">
    <location>
        <begin position="100"/>
        <end position="162"/>
    </location>
</feature>
<evidence type="ECO:0000313" key="3">
    <source>
        <dbReference type="Proteomes" id="UP000838412"/>
    </source>
</evidence>
<evidence type="ECO:0000256" key="1">
    <source>
        <dbReference type="SAM" id="MobiDB-lite"/>
    </source>
</evidence>
<proteinExistence type="predicted"/>
<reference evidence="2" key="1">
    <citation type="submission" date="2022-01" db="EMBL/GenBank/DDBJ databases">
        <authorList>
            <person name="Braso-Vives M."/>
        </authorList>
    </citation>
    <scope>NUCLEOTIDE SEQUENCE</scope>
</reference>
<protein>
    <submittedName>
        <fullName evidence="2">Hypp3527 protein</fullName>
    </submittedName>
</protein>
<name>A0A8K0A2Q0_BRALA</name>
<evidence type="ECO:0000313" key="2">
    <source>
        <dbReference type="EMBL" id="CAH1266698.1"/>
    </source>
</evidence>
<dbReference type="AlphaFoldDB" id="A0A8K0A2Q0"/>